<keyword evidence="1" id="KW-0812">Transmembrane</keyword>
<dbReference type="Proteomes" id="UP000267096">
    <property type="component" value="Unassembled WGS sequence"/>
</dbReference>
<evidence type="ECO:0000313" key="3">
    <source>
        <dbReference type="Proteomes" id="UP000267096"/>
    </source>
</evidence>
<accession>A0A0M3JW20</accession>
<keyword evidence="1" id="KW-0472">Membrane</keyword>
<proteinExistence type="predicted"/>
<reference evidence="4" key="1">
    <citation type="submission" date="2017-02" db="UniProtKB">
        <authorList>
            <consortium name="WormBaseParasite"/>
        </authorList>
    </citation>
    <scope>IDENTIFICATION</scope>
</reference>
<dbReference type="OrthoDB" id="5784773at2759"/>
<gene>
    <name evidence="2" type="ORF">ASIM_LOCUS11922</name>
</gene>
<evidence type="ECO:0000313" key="4">
    <source>
        <dbReference type="WBParaSite" id="ASIM_0001245601-mRNA-1"/>
    </source>
</evidence>
<protein>
    <submittedName>
        <fullName evidence="4">Cas1_AcylT domain-containing protein</fullName>
    </submittedName>
</protein>
<sequence>MVENLWYHVRNRMTLYIGPLIAATVILIDWNHTREWKKNGRKSVLDKFLRDEDDASDDYSLIVFCEHVTMGTFTITYFLRKAVWDHKYMWAAVPFIYYFGKCWDAAGYHKVQMMKGHSKMYASRIAAIPAGEDVWRY</sequence>
<dbReference type="EMBL" id="UYRR01031117">
    <property type="protein sequence ID" value="VDK46112.1"/>
    <property type="molecule type" value="Genomic_DNA"/>
</dbReference>
<feature type="transmembrane region" description="Helical" evidence="1">
    <location>
        <begin position="13"/>
        <end position="32"/>
    </location>
</feature>
<organism evidence="4">
    <name type="scientific">Anisakis simplex</name>
    <name type="common">Herring worm</name>
    <dbReference type="NCBI Taxonomy" id="6269"/>
    <lineage>
        <taxon>Eukaryota</taxon>
        <taxon>Metazoa</taxon>
        <taxon>Ecdysozoa</taxon>
        <taxon>Nematoda</taxon>
        <taxon>Chromadorea</taxon>
        <taxon>Rhabditida</taxon>
        <taxon>Spirurina</taxon>
        <taxon>Ascaridomorpha</taxon>
        <taxon>Ascaridoidea</taxon>
        <taxon>Anisakidae</taxon>
        <taxon>Anisakis</taxon>
        <taxon>Anisakis simplex complex</taxon>
    </lineage>
</organism>
<dbReference type="WBParaSite" id="ASIM_0001245601-mRNA-1">
    <property type="protein sequence ID" value="ASIM_0001245601-mRNA-1"/>
    <property type="gene ID" value="ASIM_0001245601"/>
</dbReference>
<keyword evidence="1" id="KW-1133">Transmembrane helix</keyword>
<name>A0A0M3JW20_ANISI</name>
<reference evidence="2 3" key="2">
    <citation type="submission" date="2018-11" db="EMBL/GenBank/DDBJ databases">
        <authorList>
            <consortium name="Pathogen Informatics"/>
        </authorList>
    </citation>
    <scope>NUCLEOTIDE SEQUENCE [LARGE SCALE GENOMIC DNA]</scope>
</reference>
<evidence type="ECO:0000313" key="2">
    <source>
        <dbReference type="EMBL" id="VDK46112.1"/>
    </source>
</evidence>
<evidence type="ECO:0000256" key="1">
    <source>
        <dbReference type="SAM" id="Phobius"/>
    </source>
</evidence>
<dbReference type="AlphaFoldDB" id="A0A0M3JW20"/>
<keyword evidence="3" id="KW-1185">Reference proteome</keyword>